<organism evidence="2 3">
    <name type="scientific">Candidatus Giovannonibacteria bacterium RIFCSPHIGHO2_01_FULL_45_23</name>
    <dbReference type="NCBI Taxonomy" id="1798325"/>
    <lineage>
        <taxon>Bacteria</taxon>
        <taxon>Candidatus Giovannoniibacteriota</taxon>
    </lineage>
</organism>
<comment type="caution">
    <text evidence="2">The sequence shown here is derived from an EMBL/GenBank/DDBJ whole genome shotgun (WGS) entry which is preliminary data.</text>
</comment>
<dbReference type="STRING" id="1798325.A2834_03365"/>
<dbReference type="GO" id="GO:0006047">
    <property type="term" value="P:UDP-N-acetylglucosamine metabolic process"/>
    <property type="evidence" value="ECO:0007669"/>
    <property type="project" value="InterPro"/>
</dbReference>
<dbReference type="InterPro" id="IPR020004">
    <property type="entry name" value="UDP-GlcNAc_Epase"/>
</dbReference>
<reference evidence="2 3" key="1">
    <citation type="journal article" date="2016" name="Nat. Commun.">
        <title>Thousands of microbial genomes shed light on interconnected biogeochemical processes in an aquifer system.</title>
        <authorList>
            <person name="Anantharaman K."/>
            <person name="Brown C.T."/>
            <person name="Hug L.A."/>
            <person name="Sharon I."/>
            <person name="Castelle C.J."/>
            <person name="Probst A.J."/>
            <person name="Thomas B.C."/>
            <person name="Singh A."/>
            <person name="Wilkins M.J."/>
            <person name="Karaoz U."/>
            <person name="Brodie E.L."/>
            <person name="Williams K.H."/>
            <person name="Hubbard S.S."/>
            <person name="Banfield J.F."/>
        </authorList>
    </citation>
    <scope>NUCLEOTIDE SEQUENCE [LARGE SCALE GENOMIC DNA]</scope>
</reference>
<dbReference type="InterPro" id="IPR003331">
    <property type="entry name" value="UDP_GlcNAc_Epimerase_2_dom"/>
</dbReference>
<dbReference type="Proteomes" id="UP000179251">
    <property type="component" value="Unassembled WGS sequence"/>
</dbReference>
<dbReference type="Pfam" id="PF02350">
    <property type="entry name" value="Epimerase_2"/>
    <property type="match status" value="1"/>
</dbReference>
<dbReference type="GO" id="GO:0004553">
    <property type="term" value="F:hydrolase activity, hydrolyzing O-glycosyl compounds"/>
    <property type="evidence" value="ECO:0007669"/>
    <property type="project" value="InterPro"/>
</dbReference>
<dbReference type="NCBIfam" id="TIGR03568">
    <property type="entry name" value="NeuC_NnaA"/>
    <property type="match status" value="1"/>
</dbReference>
<dbReference type="Gene3D" id="3.40.50.2000">
    <property type="entry name" value="Glycogen Phosphorylase B"/>
    <property type="match status" value="2"/>
</dbReference>
<evidence type="ECO:0000313" key="3">
    <source>
        <dbReference type="Proteomes" id="UP000179251"/>
    </source>
</evidence>
<dbReference type="PANTHER" id="PTHR43174:SF3">
    <property type="entry name" value="UDP-N-ACETYLGLUCOSAMINE 2-EPIMERASE"/>
    <property type="match status" value="1"/>
</dbReference>
<dbReference type="PANTHER" id="PTHR43174">
    <property type="entry name" value="UDP-N-ACETYLGLUCOSAMINE 2-EPIMERASE"/>
    <property type="match status" value="1"/>
</dbReference>
<accession>A0A1F5VGV6</accession>
<dbReference type="SUPFAM" id="SSF53756">
    <property type="entry name" value="UDP-Glycosyltransferase/glycogen phosphorylase"/>
    <property type="match status" value="1"/>
</dbReference>
<feature type="domain" description="UDP-N-acetylglucosamine 2-epimerase" evidence="1">
    <location>
        <begin position="26"/>
        <end position="370"/>
    </location>
</feature>
<evidence type="ECO:0000313" key="2">
    <source>
        <dbReference type="EMBL" id="OGF62478.1"/>
    </source>
</evidence>
<dbReference type="EMBL" id="MFHD01000017">
    <property type="protein sequence ID" value="OGF62478.1"/>
    <property type="molecule type" value="Genomic_DNA"/>
</dbReference>
<sequence length="383" mass="42436">MKKRRILFITERRADYSRLKPIIRLVQKSKKLEMRLLVAGAHLLRGLGETGRIIAKDGFKIDAVLPMFSENDRDDGTAMVAGMGRALVGMADIIPKLKPDIIFCGFDLGAHLAAAIAGMHLNIHVAHIQGGEVSGTVDEVLRHAITKFAHMHFVATPASAKRIVKLGEDPKYVFLVGSPSLDSIRSVKYFPKEIIAEKYGFDPRKKLIIFAQHPVTTEEGAVLKQIFASIEAVKYIVKKYDADALAIYSNSDAGGRRIINRLLKSGIKVFPHIVYEDFLRLLNVADALVGNSSTGIHEAPSFGLPTVNIGTRQQLRERGQNIIDVPNEKTAIIKAIEKSFFDKIFISKVKSGRNPYDQGNTAMKVVKILETIKLPNVQKVITY</sequence>
<proteinExistence type="predicted"/>
<dbReference type="InterPro" id="IPR029767">
    <property type="entry name" value="WecB-like"/>
</dbReference>
<name>A0A1F5VGV6_9BACT</name>
<gene>
    <name evidence="2" type="ORF">A2834_03365</name>
</gene>
<dbReference type="AlphaFoldDB" id="A0A1F5VGV6"/>
<protein>
    <submittedName>
        <fullName evidence="2">UDP-N-acetyl-D-glucosamine 2-epimerase, UDP-hydrolysing</fullName>
    </submittedName>
</protein>
<evidence type="ECO:0000259" key="1">
    <source>
        <dbReference type="Pfam" id="PF02350"/>
    </source>
</evidence>